<accession>A0AAV4MYA6</accession>
<organism evidence="2 3">
    <name type="scientific">Caerostris extrusa</name>
    <name type="common">Bark spider</name>
    <name type="synonym">Caerostris bankana</name>
    <dbReference type="NCBI Taxonomy" id="172846"/>
    <lineage>
        <taxon>Eukaryota</taxon>
        <taxon>Metazoa</taxon>
        <taxon>Ecdysozoa</taxon>
        <taxon>Arthropoda</taxon>
        <taxon>Chelicerata</taxon>
        <taxon>Arachnida</taxon>
        <taxon>Araneae</taxon>
        <taxon>Araneomorphae</taxon>
        <taxon>Entelegynae</taxon>
        <taxon>Araneoidea</taxon>
        <taxon>Araneidae</taxon>
        <taxon>Caerostris</taxon>
    </lineage>
</organism>
<dbReference type="EMBL" id="BPLR01020310">
    <property type="protein sequence ID" value="GIX77243.1"/>
    <property type="molecule type" value="Genomic_DNA"/>
</dbReference>
<gene>
    <name evidence="2" type="ORF">CEXT_808001</name>
</gene>
<protein>
    <submittedName>
        <fullName evidence="2">Uncharacterized protein</fullName>
    </submittedName>
</protein>
<name>A0AAV4MYA6_CAEEX</name>
<dbReference type="Proteomes" id="UP001054945">
    <property type="component" value="Unassembled WGS sequence"/>
</dbReference>
<reference evidence="2 3" key="1">
    <citation type="submission" date="2021-06" db="EMBL/GenBank/DDBJ databases">
        <title>Caerostris extrusa draft genome.</title>
        <authorList>
            <person name="Kono N."/>
            <person name="Arakawa K."/>
        </authorList>
    </citation>
    <scope>NUCLEOTIDE SEQUENCE [LARGE SCALE GENOMIC DNA]</scope>
</reference>
<evidence type="ECO:0000256" key="1">
    <source>
        <dbReference type="SAM" id="MobiDB-lite"/>
    </source>
</evidence>
<comment type="caution">
    <text evidence="2">The sequence shown here is derived from an EMBL/GenBank/DDBJ whole genome shotgun (WGS) entry which is preliminary data.</text>
</comment>
<keyword evidence="3" id="KW-1185">Reference proteome</keyword>
<sequence>MIDTHNVTFKAIINAGQTPDAETERRTQRILKMTMNIDQPIPAVKNPKTPRTPDAEGFISPPRRLTTQPNIEQETERPMETENQFSVL</sequence>
<feature type="region of interest" description="Disordered" evidence="1">
    <location>
        <begin position="35"/>
        <end position="88"/>
    </location>
</feature>
<evidence type="ECO:0000313" key="3">
    <source>
        <dbReference type="Proteomes" id="UP001054945"/>
    </source>
</evidence>
<evidence type="ECO:0000313" key="2">
    <source>
        <dbReference type="EMBL" id="GIX77243.1"/>
    </source>
</evidence>
<dbReference type="AlphaFoldDB" id="A0AAV4MYA6"/>
<proteinExistence type="predicted"/>